<accession>A0A0L8IA35</accession>
<evidence type="ECO:0000313" key="1">
    <source>
        <dbReference type="EMBL" id="KOF98307.1"/>
    </source>
</evidence>
<sequence>MSSTNLHNNHIVVVDVIIHQALRKPGIEHVCNNGFVCHYLLIFYFTSLGF</sequence>
<proteinExistence type="predicted"/>
<protein>
    <submittedName>
        <fullName evidence="1">Uncharacterized protein</fullName>
    </submittedName>
</protein>
<organism evidence="1">
    <name type="scientific">Octopus bimaculoides</name>
    <name type="common">California two-spotted octopus</name>
    <dbReference type="NCBI Taxonomy" id="37653"/>
    <lineage>
        <taxon>Eukaryota</taxon>
        <taxon>Metazoa</taxon>
        <taxon>Spiralia</taxon>
        <taxon>Lophotrochozoa</taxon>
        <taxon>Mollusca</taxon>
        <taxon>Cephalopoda</taxon>
        <taxon>Coleoidea</taxon>
        <taxon>Octopodiformes</taxon>
        <taxon>Octopoda</taxon>
        <taxon>Incirrata</taxon>
        <taxon>Octopodidae</taxon>
        <taxon>Octopus</taxon>
    </lineage>
</organism>
<gene>
    <name evidence="1" type="ORF">OCBIM_22026376mg</name>
</gene>
<dbReference type="AlphaFoldDB" id="A0A0L8IA35"/>
<reference evidence="1" key="1">
    <citation type="submission" date="2015-07" db="EMBL/GenBank/DDBJ databases">
        <title>MeaNS - Measles Nucleotide Surveillance Program.</title>
        <authorList>
            <person name="Tran T."/>
            <person name="Druce J."/>
        </authorList>
    </citation>
    <scope>NUCLEOTIDE SEQUENCE</scope>
    <source>
        <strain evidence="1">UCB-OBI-ISO-001</strain>
        <tissue evidence="1">Gonad</tissue>
    </source>
</reference>
<name>A0A0L8IA35_OCTBM</name>
<dbReference type="EMBL" id="KQ416188">
    <property type="protein sequence ID" value="KOF98307.1"/>
    <property type="molecule type" value="Genomic_DNA"/>
</dbReference>